<evidence type="ECO:0000313" key="2">
    <source>
        <dbReference type="EMBL" id="AWR96491.1"/>
    </source>
</evidence>
<evidence type="ECO:0000256" key="1">
    <source>
        <dbReference type="SAM" id="Coils"/>
    </source>
</evidence>
<protein>
    <submittedName>
        <fullName evidence="2">Uncharacterized protein</fullName>
    </submittedName>
</protein>
<accession>A0A2U9IKD1</accession>
<sequence>MVSLYKALQEIGFVKVNARTLQRGNTIFKVSINGDEARYYIHTQFGSATYYSQKAALHGLVLRFAISREDLEKLRDLGLDIAKIELENYERTMKRVEKEGRKAIMDYIEKLDR</sequence>
<dbReference type="RefSeq" id="WP_110379381.1">
    <property type="nucleotide sequence ID" value="NZ_CP029288.2"/>
</dbReference>
<evidence type="ECO:0000313" key="3">
    <source>
        <dbReference type="Proteomes" id="UP000248410"/>
    </source>
</evidence>
<keyword evidence="1" id="KW-0175">Coiled coil</keyword>
<proteinExistence type="predicted"/>
<dbReference type="EMBL" id="CP029288">
    <property type="protein sequence ID" value="AWR96491.1"/>
    <property type="molecule type" value="Genomic_DNA"/>
</dbReference>
<feature type="coiled-coil region" evidence="1">
    <location>
        <begin position="79"/>
        <end position="106"/>
    </location>
</feature>
<name>A0A2U9IKD1_9CREN</name>
<dbReference type="Proteomes" id="UP000248410">
    <property type="component" value="Chromosome"/>
</dbReference>
<dbReference type="OrthoDB" id="39455at2157"/>
<dbReference type="AlphaFoldDB" id="A0A2U9IKD1"/>
<keyword evidence="3" id="KW-1185">Reference proteome</keyword>
<dbReference type="KEGG" id="asul:DFR86_02265"/>
<reference evidence="2 3" key="1">
    <citation type="submission" date="2018-05" db="EMBL/GenBank/DDBJ databases">
        <title>Complete Genome Sequences of Extremely Thermoacidophilic, Metal-Mobilizing Type-Strain Members of the Archaeal Family Sulfolobaceae: Acidianus brierleyi DSM-1651T, Acidianus sulfidivorans DSM-18786T, Metallosphaera hakonensis DSM-7519T, and Metallosphaera prunae DSM-10039T.</title>
        <authorList>
            <person name="Counts J.A."/>
            <person name="Kelly R.M."/>
        </authorList>
    </citation>
    <scope>NUCLEOTIDE SEQUENCE [LARGE SCALE GENOMIC DNA]</scope>
    <source>
        <strain evidence="2 3">JP7</strain>
    </source>
</reference>
<dbReference type="GeneID" id="36836756"/>
<organism evidence="2 3">
    <name type="scientific">Acidianus sulfidivorans JP7</name>
    <dbReference type="NCBI Taxonomy" id="619593"/>
    <lineage>
        <taxon>Archaea</taxon>
        <taxon>Thermoproteota</taxon>
        <taxon>Thermoprotei</taxon>
        <taxon>Sulfolobales</taxon>
        <taxon>Sulfolobaceae</taxon>
        <taxon>Acidianus</taxon>
    </lineage>
</organism>
<gene>
    <name evidence="2" type="ORF">DFR86_02265</name>
</gene>